<sequence>MNEKYWIVCPVCNGKTRVQIFKNTLLKDFPLFCPKCKTIHIIDVEELKIVIKSASR</sequence>
<accession>A0A6A7K7B7</accession>
<gene>
    <name evidence="1" type="ORF">GC105_05630</name>
</gene>
<dbReference type="InterPro" id="IPR025957">
    <property type="entry name" value="Cys_rich_KTR"/>
</dbReference>
<comment type="caution">
    <text evidence="1">The sequence shown here is derived from an EMBL/GenBank/DDBJ whole genome shotgun (WGS) entry which is preliminary data.</text>
</comment>
<name>A0A6A7K7B7_9FIRM</name>
<dbReference type="Proteomes" id="UP000440004">
    <property type="component" value="Unassembled WGS sequence"/>
</dbReference>
<evidence type="ECO:0000313" key="1">
    <source>
        <dbReference type="EMBL" id="MPW25266.1"/>
    </source>
</evidence>
<dbReference type="Pfam" id="PF14205">
    <property type="entry name" value="Cys_rich_KTR"/>
    <property type="match status" value="1"/>
</dbReference>
<keyword evidence="2" id="KW-1185">Reference proteome</keyword>
<protein>
    <submittedName>
        <fullName evidence="1">Conjugal transfer protein</fullName>
    </submittedName>
</protein>
<organism evidence="1 2">
    <name type="scientific">Alkalibaculum sporogenes</name>
    <dbReference type="NCBI Taxonomy" id="2655001"/>
    <lineage>
        <taxon>Bacteria</taxon>
        <taxon>Bacillati</taxon>
        <taxon>Bacillota</taxon>
        <taxon>Clostridia</taxon>
        <taxon>Eubacteriales</taxon>
        <taxon>Eubacteriaceae</taxon>
        <taxon>Alkalibaculum</taxon>
    </lineage>
</organism>
<dbReference type="EMBL" id="WHNX01000006">
    <property type="protein sequence ID" value="MPW25266.1"/>
    <property type="molecule type" value="Genomic_DNA"/>
</dbReference>
<proteinExistence type="predicted"/>
<dbReference type="AlphaFoldDB" id="A0A6A7K7B7"/>
<evidence type="ECO:0000313" key="2">
    <source>
        <dbReference type="Proteomes" id="UP000440004"/>
    </source>
</evidence>
<reference evidence="1 2" key="1">
    <citation type="submission" date="2019-10" db="EMBL/GenBank/DDBJ databases">
        <title>Alkalibaculum tamaniensis sp.nov., a new alkaliphilic acetogen, isolated on methoxylated aromatics from a mud volcano.</title>
        <authorList>
            <person name="Khomyakova M.A."/>
            <person name="Merkel A.Y."/>
            <person name="Bonch-Osmolovskaya E.A."/>
            <person name="Slobodkin A.I."/>
        </authorList>
    </citation>
    <scope>NUCLEOTIDE SEQUENCE [LARGE SCALE GENOMIC DNA]</scope>
    <source>
        <strain evidence="1 2">M08DMB</strain>
    </source>
</reference>